<proteinExistence type="predicted"/>
<evidence type="ECO:0000313" key="3">
    <source>
        <dbReference type="Proteomes" id="UP001153269"/>
    </source>
</evidence>
<evidence type="ECO:0000313" key="2">
    <source>
        <dbReference type="EMBL" id="CAB1451773.1"/>
    </source>
</evidence>
<dbReference type="AlphaFoldDB" id="A0A9N7VIX0"/>
<evidence type="ECO:0000256" key="1">
    <source>
        <dbReference type="SAM" id="MobiDB-lite"/>
    </source>
</evidence>
<protein>
    <submittedName>
        <fullName evidence="2">Uncharacterized protein</fullName>
    </submittedName>
</protein>
<dbReference type="EMBL" id="CADEAL010004102">
    <property type="protein sequence ID" value="CAB1451773.1"/>
    <property type="molecule type" value="Genomic_DNA"/>
</dbReference>
<accession>A0A9N7VIX0</accession>
<organism evidence="2 3">
    <name type="scientific">Pleuronectes platessa</name>
    <name type="common">European plaice</name>
    <dbReference type="NCBI Taxonomy" id="8262"/>
    <lineage>
        <taxon>Eukaryota</taxon>
        <taxon>Metazoa</taxon>
        <taxon>Chordata</taxon>
        <taxon>Craniata</taxon>
        <taxon>Vertebrata</taxon>
        <taxon>Euteleostomi</taxon>
        <taxon>Actinopterygii</taxon>
        <taxon>Neopterygii</taxon>
        <taxon>Teleostei</taxon>
        <taxon>Neoteleostei</taxon>
        <taxon>Acanthomorphata</taxon>
        <taxon>Carangaria</taxon>
        <taxon>Pleuronectiformes</taxon>
        <taxon>Pleuronectoidei</taxon>
        <taxon>Pleuronectidae</taxon>
        <taxon>Pleuronectes</taxon>
    </lineage>
</organism>
<keyword evidence="3" id="KW-1185">Reference proteome</keyword>
<name>A0A9N7VIX0_PLEPL</name>
<sequence>MSGGEDDLKVTSRASHWNLTGSLTHVVVTGFEITSVLVWPQLQAEAGRLTTASVWSDVRGSGGGGGWCGRCWEVNEEALGGQHRGTGRSTQRHWEINTEFTRSSLKGQLSAALSRSKAGAERRGASMRRTSCDNPDPSDTSSL</sequence>
<gene>
    <name evidence="2" type="ORF">PLEPLA_LOCUS39499</name>
</gene>
<feature type="compositionally biased region" description="Polar residues" evidence="1">
    <location>
        <begin position="128"/>
        <end position="143"/>
    </location>
</feature>
<reference evidence="2" key="1">
    <citation type="submission" date="2020-03" db="EMBL/GenBank/DDBJ databases">
        <authorList>
            <person name="Weist P."/>
        </authorList>
    </citation>
    <scope>NUCLEOTIDE SEQUENCE</scope>
</reference>
<comment type="caution">
    <text evidence="2">The sequence shown here is derived from an EMBL/GenBank/DDBJ whole genome shotgun (WGS) entry which is preliminary data.</text>
</comment>
<feature type="region of interest" description="Disordered" evidence="1">
    <location>
        <begin position="107"/>
        <end position="143"/>
    </location>
</feature>
<dbReference type="Proteomes" id="UP001153269">
    <property type="component" value="Unassembled WGS sequence"/>
</dbReference>